<dbReference type="PRINTS" id="PR00237">
    <property type="entry name" value="GPCRRHODOPSN"/>
</dbReference>
<feature type="transmembrane region" description="Helical" evidence="12">
    <location>
        <begin position="20"/>
        <end position="46"/>
    </location>
</feature>
<gene>
    <name evidence="14" type="ORF">M91_07499</name>
</gene>
<keyword evidence="9 11" id="KW-0675">Receptor</keyword>
<dbReference type="Pfam" id="PF13853">
    <property type="entry name" value="7tm_4"/>
    <property type="match status" value="1"/>
</dbReference>
<dbReference type="InterPro" id="IPR050516">
    <property type="entry name" value="Olfactory_GPCR"/>
</dbReference>
<dbReference type="GO" id="GO:0004930">
    <property type="term" value="F:G protein-coupled receptor activity"/>
    <property type="evidence" value="ECO:0007669"/>
    <property type="project" value="UniProtKB-KW"/>
</dbReference>
<dbReference type="PANTHER" id="PTHR26452">
    <property type="entry name" value="OLFACTORY RECEPTOR"/>
    <property type="match status" value="1"/>
</dbReference>
<dbReference type="SUPFAM" id="SSF81321">
    <property type="entry name" value="Family A G protein-coupled receptor-like"/>
    <property type="match status" value="1"/>
</dbReference>
<organism evidence="14 15">
    <name type="scientific">Bos mutus</name>
    <name type="common">wild yak</name>
    <dbReference type="NCBI Taxonomy" id="72004"/>
    <lineage>
        <taxon>Eukaryota</taxon>
        <taxon>Metazoa</taxon>
        <taxon>Chordata</taxon>
        <taxon>Craniata</taxon>
        <taxon>Vertebrata</taxon>
        <taxon>Euteleostomi</taxon>
        <taxon>Mammalia</taxon>
        <taxon>Eutheria</taxon>
        <taxon>Laurasiatheria</taxon>
        <taxon>Artiodactyla</taxon>
        <taxon>Ruminantia</taxon>
        <taxon>Pecora</taxon>
        <taxon>Bovidae</taxon>
        <taxon>Bovinae</taxon>
        <taxon>Bos</taxon>
    </lineage>
</organism>
<keyword evidence="5" id="KW-0716">Sensory transduction</keyword>
<keyword evidence="3" id="KW-1003">Cell membrane</keyword>
<dbReference type="EMBL" id="JH882228">
    <property type="protein sequence ID" value="ELR50268.1"/>
    <property type="molecule type" value="Genomic_DNA"/>
</dbReference>
<evidence type="ECO:0000256" key="6">
    <source>
        <dbReference type="ARBA" id="ARBA00022989"/>
    </source>
</evidence>
<evidence type="ECO:0000256" key="5">
    <source>
        <dbReference type="ARBA" id="ARBA00022725"/>
    </source>
</evidence>
<dbReference type="InterPro" id="IPR000276">
    <property type="entry name" value="GPCR_Rhodpsn"/>
</dbReference>
<dbReference type="AlphaFoldDB" id="L8I272"/>
<dbReference type="PROSITE" id="PS50262">
    <property type="entry name" value="G_PROTEIN_RECEP_F1_2"/>
    <property type="match status" value="1"/>
</dbReference>
<keyword evidence="7 11" id="KW-0297">G-protein coupled receptor</keyword>
<dbReference type="Gene3D" id="1.20.1070.10">
    <property type="entry name" value="Rhodopsin 7-helix transmembrane proteins"/>
    <property type="match status" value="1"/>
</dbReference>
<evidence type="ECO:0000313" key="14">
    <source>
        <dbReference type="EMBL" id="ELR50268.1"/>
    </source>
</evidence>
<evidence type="ECO:0000256" key="8">
    <source>
        <dbReference type="ARBA" id="ARBA00023136"/>
    </source>
</evidence>
<keyword evidence="10 11" id="KW-0807">Transducer</keyword>
<dbReference type="InterPro" id="IPR000725">
    <property type="entry name" value="Olfact_rcpt"/>
</dbReference>
<evidence type="ECO:0000259" key="13">
    <source>
        <dbReference type="PROSITE" id="PS50262"/>
    </source>
</evidence>
<feature type="transmembrane region" description="Helical" evidence="12">
    <location>
        <begin position="89"/>
        <end position="106"/>
    </location>
</feature>
<evidence type="ECO:0000256" key="9">
    <source>
        <dbReference type="ARBA" id="ARBA00023170"/>
    </source>
</evidence>
<name>L8I272_9CETA</name>
<comment type="function">
    <text evidence="1">Putative odorant or sperm cell receptor.</text>
</comment>
<dbReference type="GO" id="GO:0005886">
    <property type="term" value="C:plasma membrane"/>
    <property type="evidence" value="ECO:0007669"/>
    <property type="project" value="UniProtKB-SubCell"/>
</dbReference>
<dbReference type="FunFam" id="1.20.1070.10:FF:000410">
    <property type="entry name" value="Olfactory receptor 1348"/>
    <property type="match status" value="1"/>
</dbReference>
<comment type="similarity">
    <text evidence="11">Belongs to the G-protein coupled receptor 1 family.</text>
</comment>
<keyword evidence="5" id="KW-0552">Olfaction</keyword>
<proteinExistence type="inferred from homology"/>
<evidence type="ECO:0000256" key="1">
    <source>
        <dbReference type="ARBA" id="ARBA00003929"/>
    </source>
</evidence>
<feature type="domain" description="G-protein coupled receptors family 1 profile" evidence="13">
    <location>
        <begin position="39"/>
        <end position="135"/>
    </location>
</feature>
<keyword evidence="4 11" id="KW-0812">Transmembrane</keyword>
<keyword evidence="8 12" id="KW-0472">Membrane</keyword>
<feature type="transmembrane region" description="Helical" evidence="12">
    <location>
        <begin position="58"/>
        <end position="77"/>
    </location>
</feature>
<evidence type="ECO:0000256" key="12">
    <source>
        <dbReference type="SAM" id="Phobius"/>
    </source>
</evidence>
<evidence type="ECO:0000256" key="3">
    <source>
        <dbReference type="ARBA" id="ARBA00022475"/>
    </source>
</evidence>
<evidence type="ECO:0000256" key="10">
    <source>
        <dbReference type="ARBA" id="ARBA00023224"/>
    </source>
</evidence>
<keyword evidence="6 12" id="KW-1133">Transmembrane helix</keyword>
<evidence type="ECO:0000256" key="2">
    <source>
        <dbReference type="ARBA" id="ARBA00004651"/>
    </source>
</evidence>
<reference evidence="14 15" key="1">
    <citation type="journal article" date="2012" name="Nat. Genet.">
        <title>The yak genome and adaptation to life at high altitude.</title>
        <authorList>
            <person name="Qiu Q."/>
            <person name="Zhang G."/>
            <person name="Ma T."/>
            <person name="Qian W."/>
            <person name="Wang J."/>
            <person name="Ye Z."/>
            <person name="Cao C."/>
            <person name="Hu Q."/>
            <person name="Kim J."/>
            <person name="Larkin D.M."/>
            <person name="Auvil L."/>
            <person name="Capitanu B."/>
            <person name="Ma J."/>
            <person name="Lewin H.A."/>
            <person name="Qian X."/>
            <person name="Lang Y."/>
            <person name="Zhou R."/>
            <person name="Wang L."/>
            <person name="Wang K."/>
            <person name="Xia J."/>
            <person name="Liao S."/>
            <person name="Pan S."/>
            <person name="Lu X."/>
            <person name="Hou H."/>
            <person name="Wang Y."/>
            <person name="Zang X."/>
            <person name="Yin Y."/>
            <person name="Ma H."/>
            <person name="Zhang J."/>
            <person name="Wang Z."/>
            <person name="Zhang Y."/>
            <person name="Zhang D."/>
            <person name="Yonezawa T."/>
            <person name="Hasegawa M."/>
            <person name="Zhong Y."/>
            <person name="Liu W."/>
            <person name="Zhang Y."/>
            <person name="Huang Z."/>
            <person name="Zhang S."/>
            <person name="Long R."/>
            <person name="Yang H."/>
            <person name="Wang J."/>
            <person name="Lenstra J.A."/>
            <person name="Cooper D.N."/>
            <person name="Wu Y."/>
            <person name="Wang J."/>
            <person name="Shi P."/>
            <person name="Wang J."/>
            <person name="Liu J."/>
        </authorList>
    </citation>
    <scope>NUCLEOTIDE SEQUENCE [LARGE SCALE GENOMIC DNA]</scope>
    <source>
        <strain evidence="15">yakQH1</strain>
    </source>
</reference>
<dbReference type="InterPro" id="IPR017452">
    <property type="entry name" value="GPCR_Rhodpsn_7TM"/>
</dbReference>
<comment type="subcellular location">
    <subcellularLocation>
        <location evidence="2">Cell membrane</location>
        <topology evidence="2">Multi-pass membrane protein</topology>
    </subcellularLocation>
</comment>
<accession>L8I272</accession>
<evidence type="ECO:0000313" key="15">
    <source>
        <dbReference type="Proteomes" id="UP000011080"/>
    </source>
</evidence>
<evidence type="ECO:0000256" key="7">
    <source>
        <dbReference type="ARBA" id="ARBA00023040"/>
    </source>
</evidence>
<dbReference type="Proteomes" id="UP000011080">
    <property type="component" value="Unassembled WGS sequence"/>
</dbReference>
<evidence type="ECO:0000256" key="11">
    <source>
        <dbReference type="RuleBase" id="RU000688"/>
    </source>
</evidence>
<sequence>MLNRTSVTEFLLLPVTDIQVLQPVLFVVFLAIYIVNVAANGAILMVVTSDPRLHSPMYFFLGNLACIDICFSTVSLPKMLENFLSTHKAISFLGCISQLHFFHFLGSTEAMLVPVMAFDRFVAICKPLHYTRVMNHQINHFFCDIKPLLKLACGNTELNWWLVNNVTAWVPSAQRKKKALTTCTSHLSMFILFYSSLFATYLKSPCHWGVEEMKLAYASEEGNCFVSRDGVFQQFWHPFKDVEIVKEGQKYKHVKTEQ</sequence>
<evidence type="ECO:0000256" key="4">
    <source>
        <dbReference type="ARBA" id="ARBA00022692"/>
    </source>
</evidence>
<dbReference type="PROSITE" id="PS00237">
    <property type="entry name" value="G_PROTEIN_RECEP_F1_1"/>
    <property type="match status" value="1"/>
</dbReference>
<protein>
    <recommendedName>
        <fullName evidence="13">G-protein coupled receptors family 1 profile domain-containing protein</fullName>
    </recommendedName>
</protein>
<dbReference type="GO" id="GO:0004984">
    <property type="term" value="F:olfactory receptor activity"/>
    <property type="evidence" value="ECO:0007669"/>
    <property type="project" value="InterPro"/>
</dbReference>